<dbReference type="GeneID" id="54982541"/>
<gene>
    <name evidence="1" type="primary">PSa3_ORF03</name>
</gene>
<dbReference type="GO" id="GO:0003677">
    <property type="term" value="F:DNA binding"/>
    <property type="evidence" value="ECO:0007669"/>
    <property type="project" value="UniProtKB-KW"/>
</dbReference>
<reference evidence="1 2" key="1">
    <citation type="submission" date="2015-04" db="EMBL/GenBank/DDBJ databases">
        <title>Isolation and characterization of MRSA phages with lytic activity against CC398 strains.</title>
        <authorList>
            <person name="Kraushaar B."/>
            <person name="Dinh Thanh M."/>
            <person name="Reetz J."/>
            <person name="Fetsch A."/>
            <person name="Hammerl J.A."/>
            <person name="Hertwig S."/>
        </authorList>
    </citation>
    <scope>NUCLEOTIDE SEQUENCE [LARGE SCALE GENOMIC DNA]</scope>
</reference>
<dbReference type="Proteomes" id="UP000223273">
    <property type="component" value="Segment"/>
</dbReference>
<accession>A0A0E3VYF3</accession>
<protein>
    <submittedName>
        <fullName evidence="1">Putative single stranded DNA-binding protein,phage-associated</fullName>
    </submittedName>
</protein>
<dbReference type="EMBL" id="HF937074">
    <property type="protein sequence ID" value="CCW03247.1"/>
    <property type="molecule type" value="Genomic_DNA"/>
</dbReference>
<keyword evidence="1" id="KW-0238">DNA-binding</keyword>
<dbReference type="RefSeq" id="YP_009792338.1">
    <property type="nucleotide sequence ID" value="NC_047855.1"/>
</dbReference>
<dbReference type="KEGG" id="vg:54982541"/>
<proteinExistence type="predicted"/>
<organism evidence="1 2">
    <name type="scientific">Staphylococcus phage PSa3</name>
    <dbReference type="NCBI Taxonomy" id="1319980"/>
    <lineage>
        <taxon>Viruses</taxon>
        <taxon>Duplodnaviria</taxon>
        <taxon>Heunggongvirae</taxon>
        <taxon>Uroviricota</taxon>
        <taxon>Caudoviricetes</taxon>
        <taxon>Rountreeviridae</taxon>
        <taxon>Rakietenvirinae</taxon>
        <taxon>Rosenblumvirus</taxon>
        <taxon>Rosenblumvirus PSa3</taxon>
    </lineage>
</organism>
<sequence length="122" mass="14381">MTNVKDILSRHQKTLARFEFEEKEREFIKLSELVEKYGMKKEYIVRALFTNKESKFGEQGVIVTDDYNVNLPNHLTDLIKEMREDEDVVDIINAGEVQFTIYEYENKKGQKGYSINFGQVSF</sequence>
<keyword evidence="2" id="KW-1185">Reference proteome</keyword>
<evidence type="ECO:0000313" key="1">
    <source>
        <dbReference type="EMBL" id="CCW03247.1"/>
    </source>
</evidence>
<name>A0A0E3VYF3_9CAUD</name>
<evidence type="ECO:0000313" key="2">
    <source>
        <dbReference type="Proteomes" id="UP000223273"/>
    </source>
</evidence>